<organism evidence="1 2">
    <name type="scientific">Allacma fusca</name>
    <dbReference type="NCBI Taxonomy" id="39272"/>
    <lineage>
        <taxon>Eukaryota</taxon>
        <taxon>Metazoa</taxon>
        <taxon>Ecdysozoa</taxon>
        <taxon>Arthropoda</taxon>
        <taxon>Hexapoda</taxon>
        <taxon>Collembola</taxon>
        <taxon>Symphypleona</taxon>
        <taxon>Sminthuridae</taxon>
        <taxon>Allacma</taxon>
    </lineage>
</organism>
<proteinExistence type="predicted"/>
<dbReference type="AlphaFoldDB" id="A0A8J2JZ00"/>
<feature type="non-terminal residue" evidence="1">
    <location>
        <position position="1"/>
    </location>
</feature>
<dbReference type="Proteomes" id="UP000708208">
    <property type="component" value="Unassembled WGS sequence"/>
</dbReference>
<dbReference type="EMBL" id="CAJVCH010136632">
    <property type="protein sequence ID" value="CAG7726523.1"/>
    <property type="molecule type" value="Genomic_DNA"/>
</dbReference>
<evidence type="ECO:0000313" key="1">
    <source>
        <dbReference type="EMBL" id="CAG7726523.1"/>
    </source>
</evidence>
<protein>
    <submittedName>
        <fullName evidence="1">Uncharacterized protein</fullName>
    </submittedName>
</protein>
<keyword evidence="2" id="KW-1185">Reference proteome</keyword>
<comment type="caution">
    <text evidence="1">The sequence shown here is derived from an EMBL/GenBank/DDBJ whole genome shotgun (WGS) entry which is preliminary data.</text>
</comment>
<gene>
    <name evidence="1" type="ORF">AFUS01_LOCUS15432</name>
</gene>
<evidence type="ECO:0000313" key="2">
    <source>
        <dbReference type="Proteomes" id="UP000708208"/>
    </source>
</evidence>
<reference evidence="1" key="1">
    <citation type="submission" date="2021-06" db="EMBL/GenBank/DDBJ databases">
        <authorList>
            <person name="Hodson N. C."/>
            <person name="Mongue J. A."/>
            <person name="Jaron S. K."/>
        </authorList>
    </citation>
    <scope>NUCLEOTIDE SEQUENCE</scope>
</reference>
<accession>A0A8J2JZ00</accession>
<sequence>MDMLEPDLTVKEILAPCFFVPDPSVESV</sequence>
<name>A0A8J2JZ00_9HEXA</name>